<keyword evidence="2" id="KW-1185">Reference proteome</keyword>
<dbReference type="EMBL" id="BTSX01000002">
    <property type="protein sequence ID" value="GMS82569.1"/>
    <property type="molecule type" value="Genomic_DNA"/>
</dbReference>
<dbReference type="AlphaFoldDB" id="A0AAV5SQX5"/>
<feature type="non-terminal residue" evidence="1">
    <location>
        <position position="1"/>
    </location>
</feature>
<name>A0AAV5SQX5_9BILA</name>
<evidence type="ECO:0000313" key="1">
    <source>
        <dbReference type="EMBL" id="GMS82569.1"/>
    </source>
</evidence>
<sequence length="69" mass="7528">AASDFMEKCRKKASSQLADDDKMQVVLARCFAALKSLDCRKVELEAINATASTEESIETTQAVLACRIC</sequence>
<organism evidence="1 2">
    <name type="scientific">Pristionchus entomophagus</name>
    <dbReference type="NCBI Taxonomy" id="358040"/>
    <lineage>
        <taxon>Eukaryota</taxon>
        <taxon>Metazoa</taxon>
        <taxon>Ecdysozoa</taxon>
        <taxon>Nematoda</taxon>
        <taxon>Chromadorea</taxon>
        <taxon>Rhabditida</taxon>
        <taxon>Rhabditina</taxon>
        <taxon>Diplogasteromorpha</taxon>
        <taxon>Diplogasteroidea</taxon>
        <taxon>Neodiplogasteridae</taxon>
        <taxon>Pristionchus</taxon>
    </lineage>
</organism>
<gene>
    <name evidence="1" type="ORF">PENTCL1PPCAC_4744</name>
</gene>
<protein>
    <submittedName>
        <fullName evidence="1">Uncharacterized protein</fullName>
    </submittedName>
</protein>
<accession>A0AAV5SQX5</accession>
<dbReference type="Proteomes" id="UP001432027">
    <property type="component" value="Unassembled WGS sequence"/>
</dbReference>
<evidence type="ECO:0000313" key="2">
    <source>
        <dbReference type="Proteomes" id="UP001432027"/>
    </source>
</evidence>
<comment type="caution">
    <text evidence="1">The sequence shown here is derived from an EMBL/GenBank/DDBJ whole genome shotgun (WGS) entry which is preliminary data.</text>
</comment>
<reference evidence="1" key="1">
    <citation type="submission" date="2023-10" db="EMBL/GenBank/DDBJ databases">
        <title>Genome assembly of Pristionchus species.</title>
        <authorList>
            <person name="Yoshida K."/>
            <person name="Sommer R.J."/>
        </authorList>
    </citation>
    <scope>NUCLEOTIDE SEQUENCE</scope>
    <source>
        <strain evidence="1">RS0144</strain>
    </source>
</reference>
<proteinExistence type="predicted"/>